<protein>
    <submittedName>
        <fullName evidence="12">Uncharacterized protein LOC114324162</fullName>
    </submittedName>
</protein>
<evidence type="ECO:0000256" key="9">
    <source>
        <dbReference type="SAM" id="Phobius"/>
    </source>
</evidence>
<feature type="domain" description="Ionotropic glutamate receptor C-terminal" evidence="11">
    <location>
        <begin position="345"/>
        <end position="588"/>
    </location>
</feature>
<evidence type="ECO:0000256" key="5">
    <source>
        <dbReference type="ARBA" id="ARBA00022989"/>
    </source>
</evidence>
<evidence type="ECO:0000256" key="3">
    <source>
        <dbReference type="ARBA" id="ARBA00022475"/>
    </source>
</evidence>
<organism evidence="12">
    <name type="scientific">Diabrotica virgifera virgifera</name>
    <name type="common">western corn rootworm</name>
    <dbReference type="NCBI Taxonomy" id="50390"/>
    <lineage>
        <taxon>Eukaryota</taxon>
        <taxon>Metazoa</taxon>
        <taxon>Ecdysozoa</taxon>
        <taxon>Arthropoda</taxon>
        <taxon>Hexapoda</taxon>
        <taxon>Insecta</taxon>
        <taxon>Pterygota</taxon>
        <taxon>Neoptera</taxon>
        <taxon>Endopterygota</taxon>
        <taxon>Coleoptera</taxon>
        <taxon>Polyphaga</taxon>
        <taxon>Cucujiformia</taxon>
        <taxon>Chrysomeloidea</taxon>
        <taxon>Chrysomelidae</taxon>
        <taxon>Galerucinae</taxon>
        <taxon>Diabroticina</taxon>
        <taxon>Diabroticites</taxon>
        <taxon>Diabrotica</taxon>
    </lineage>
</organism>
<dbReference type="Gene3D" id="3.40.190.10">
    <property type="entry name" value="Periplasmic binding protein-like II"/>
    <property type="match status" value="1"/>
</dbReference>
<dbReference type="SUPFAM" id="SSF53850">
    <property type="entry name" value="Periplasmic binding protein-like II"/>
    <property type="match status" value="1"/>
</dbReference>
<keyword evidence="5 9" id="KW-1133">Transmembrane helix</keyword>
<sequence length="622" mass="73462">MLVATVIFEILIFRYADSKWDIDYSESLTNQSPLNKCLAFILRHEFYESLTFVYAKEFRFFQLIQTLGYQNHTYVIISSNKRILFYTDQLKAFKTVVIEFTVLKELRKTISNTKRFLYWNIRPKVFVFSTEAVKDPQKIADKIFQLFVEEGFIKIRVLLLDEKHLSRFKVYYYTFIKADAFPNYQVKYSCENGKISKPRYEYDEISETMKKEFTIQTKFEPIPPFIIMENNTVNPGNPGMEMLLVNTLAEQLNLKINHTAISHPSVISANTDIDTGDVFPNGTVTGEFKELYDKKIHIIFGSFFQTYERMLYLSPSYSFYQHQLVWCVPRKEDQQSFPEIQTEVLVLFLLCFLILILLIWLVNRRQKHSREYRDFLHYIIYSSVSIFFAVSITKQPKTVFLRYLIALLIIFSLLCNNIFTSSITSFLITKKSKLKYDTMKKIYDHNLTTYFTFNKFFTQNEVDGVPKALIEQRRIMCHDYVSCFKHVAQGDSAFFTFKIFTQYFASRIDISAIYCFDFLNSVPIGLVMSKEFVFLEKFNEKIQEIVAAGLIQKWTRDLTTATNWTLSSKERRLSIGEFKYLFQMALCGYLLSFLVFLYEIGLFSKLLKYILRINSKRSSNEI</sequence>
<evidence type="ECO:0000256" key="8">
    <source>
        <dbReference type="ARBA" id="ARBA00023180"/>
    </source>
</evidence>
<dbReference type="PANTHER" id="PTHR42643">
    <property type="entry name" value="IONOTROPIC RECEPTOR 20A-RELATED"/>
    <property type="match status" value="1"/>
</dbReference>
<dbReference type="PANTHER" id="PTHR42643:SF30">
    <property type="entry name" value="IONOTROPIC RECEPTOR 40A-RELATED"/>
    <property type="match status" value="1"/>
</dbReference>
<dbReference type="GO" id="GO:0050906">
    <property type="term" value="P:detection of stimulus involved in sensory perception"/>
    <property type="evidence" value="ECO:0007669"/>
    <property type="project" value="UniProtKB-ARBA"/>
</dbReference>
<reference evidence="12" key="1">
    <citation type="submission" date="2025-08" db="UniProtKB">
        <authorList>
            <consortium name="RefSeq"/>
        </authorList>
    </citation>
    <scope>IDENTIFICATION</scope>
    <source>
        <tissue evidence="12">Whole insect</tissue>
    </source>
</reference>
<dbReference type="AlphaFoldDB" id="A0A6P7F2F9"/>
<dbReference type="FunCoup" id="A0A6P7F2F9">
    <property type="interactions" value="11"/>
</dbReference>
<keyword evidence="10" id="KW-0732">Signal</keyword>
<feature type="transmembrane region" description="Helical" evidence="9">
    <location>
        <begin position="344"/>
        <end position="363"/>
    </location>
</feature>
<evidence type="ECO:0000256" key="4">
    <source>
        <dbReference type="ARBA" id="ARBA00022692"/>
    </source>
</evidence>
<feature type="signal peptide" evidence="10">
    <location>
        <begin position="1"/>
        <end position="18"/>
    </location>
</feature>
<dbReference type="InterPro" id="IPR052192">
    <property type="entry name" value="Insect_Ionotropic_Sensory_Rcpt"/>
</dbReference>
<feature type="chain" id="PRO_5027612293" evidence="10">
    <location>
        <begin position="19"/>
        <end position="622"/>
    </location>
</feature>
<evidence type="ECO:0000256" key="1">
    <source>
        <dbReference type="ARBA" id="ARBA00004651"/>
    </source>
</evidence>
<keyword evidence="3" id="KW-1003">Cell membrane</keyword>
<comment type="similarity">
    <text evidence="2">Belongs to the glutamate-gated ion channel (TC 1.A.10.1) family.</text>
</comment>
<dbReference type="GO" id="GO:0005886">
    <property type="term" value="C:plasma membrane"/>
    <property type="evidence" value="ECO:0007669"/>
    <property type="project" value="UniProtKB-SubCell"/>
</dbReference>
<dbReference type="Pfam" id="PF00060">
    <property type="entry name" value="Lig_chan"/>
    <property type="match status" value="1"/>
</dbReference>
<evidence type="ECO:0000256" key="6">
    <source>
        <dbReference type="ARBA" id="ARBA00023136"/>
    </source>
</evidence>
<evidence type="ECO:0000256" key="2">
    <source>
        <dbReference type="ARBA" id="ARBA00008685"/>
    </source>
</evidence>
<name>A0A6P7F2F9_DIAVI</name>
<dbReference type="InParanoid" id="A0A6P7F2F9"/>
<feature type="transmembrane region" description="Helical" evidence="9">
    <location>
        <begin position="580"/>
        <end position="598"/>
    </location>
</feature>
<keyword evidence="4 9" id="KW-0812">Transmembrane</keyword>
<feature type="transmembrane region" description="Helical" evidence="9">
    <location>
        <begin position="375"/>
        <end position="392"/>
    </location>
</feature>
<keyword evidence="8" id="KW-0325">Glycoprotein</keyword>
<evidence type="ECO:0000256" key="7">
    <source>
        <dbReference type="ARBA" id="ARBA00023170"/>
    </source>
</evidence>
<keyword evidence="6 9" id="KW-0472">Membrane</keyword>
<evidence type="ECO:0000256" key="10">
    <source>
        <dbReference type="SAM" id="SignalP"/>
    </source>
</evidence>
<gene>
    <name evidence="12" type="primary">LOC114324162</name>
</gene>
<evidence type="ECO:0000313" key="12">
    <source>
        <dbReference type="RefSeq" id="XP_028127710.1"/>
    </source>
</evidence>
<keyword evidence="7" id="KW-0675">Receptor</keyword>
<dbReference type="Gene3D" id="1.10.287.70">
    <property type="match status" value="1"/>
</dbReference>
<proteinExistence type="inferred from homology"/>
<dbReference type="GO" id="GO:0015276">
    <property type="term" value="F:ligand-gated monoatomic ion channel activity"/>
    <property type="evidence" value="ECO:0007669"/>
    <property type="project" value="InterPro"/>
</dbReference>
<feature type="transmembrane region" description="Helical" evidence="9">
    <location>
        <begin position="404"/>
        <end position="429"/>
    </location>
</feature>
<dbReference type="InterPro" id="IPR001320">
    <property type="entry name" value="Iontro_rcpt_C"/>
</dbReference>
<accession>A0A6P7F2F9</accession>
<dbReference type="RefSeq" id="XP_028127710.1">
    <property type="nucleotide sequence ID" value="XM_028271909.1"/>
</dbReference>
<evidence type="ECO:0000259" key="11">
    <source>
        <dbReference type="Pfam" id="PF00060"/>
    </source>
</evidence>
<comment type="subcellular location">
    <subcellularLocation>
        <location evidence="1">Cell membrane</location>
        <topology evidence="1">Multi-pass membrane protein</topology>
    </subcellularLocation>
</comment>